<proteinExistence type="predicted"/>
<keyword evidence="3" id="KW-1185">Reference proteome</keyword>
<name>A0A1H8G578_9RHOB</name>
<reference evidence="2 3" key="1">
    <citation type="submission" date="2016-10" db="EMBL/GenBank/DDBJ databases">
        <authorList>
            <person name="de Groot N.N."/>
        </authorList>
    </citation>
    <scope>NUCLEOTIDE SEQUENCE [LARGE SCALE GENOMIC DNA]</scope>
    <source>
        <strain evidence="2 3">CGMCC 1.10836</strain>
    </source>
</reference>
<dbReference type="SUPFAM" id="SSF56024">
    <property type="entry name" value="Phospholipase D/nuclease"/>
    <property type="match status" value="1"/>
</dbReference>
<sequence length="221" mass="24423">MHNLDDLQAVLESYAPRTESETVPATDMGARGQTYLCEGSILPAFSGRYLTRREAHYGFAPANNSRNLDLLRPFGARRPAPCSVNAVAFEAIRAVPDGGRLKVAMYAMSARVPEYGALIEAARRGCPIEVLLDRKIGKVFGEDLAARAKTEGLPITVRGTNRRMHQNYILAQDCHSVVTGTANLTQDSANRHAEYRILFRNDPALAAQFETDFNTIWQRVA</sequence>
<dbReference type="Gene3D" id="3.30.870.10">
    <property type="entry name" value="Endonuclease Chain A"/>
    <property type="match status" value="1"/>
</dbReference>
<organism evidence="2 3">
    <name type="scientific">Pseudorhodobacter antarcticus</name>
    <dbReference type="NCBI Taxonomy" id="1077947"/>
    <lineage>
        <taxon>Bacteria</taxon>
        <taxon>Pseudomonadati</taxon>
        <taxon>Pseudomonadota</taxon>
        <taxon>Alphaproteobacteria</taxon>
        <taxon>Rhodobacterales</taxon>
        <taxon>Paracoccaceae</taxon>
        <taxon>Pseudorhodobacter</taxon>
    </lineage>
</organism>
<dbReference type="Proteomes" id="UP000183002">
    <property type="component" value="Unassembled WGS sequence"/>
</dbReference>
<dbReference type="OrthoDB" id="5294698at2"/>
<protein>
    <submittedName>
        <fullName evidence="2">PLD-like domain-containing protein</fullName>
    </submittedName>
</protein>
<evidence type="ECO:0000259" key="1">
    <source>
        <dbReference type="Pfam" id="PF13091"/>
    </source>
</evidence>
<dbReference type="EMBL" id="FOCO01000013">
    <property type="protein sequence ID" value="SEN39152.1"/>
    <property type="molecule type" value="Genomic_DNA"/>
</dbReference>
<dbReference type="STRING" id="1077947.SAMN05216227_10133"/>
<dbReference type="Pfam" id="PF13091">
    <property type="entry name" value="PLDc_2"/>
    <property type="match status" value="1"/>
</dbReference>
<dbReference type="AlphaFoldDB" id="A0A1H8G578"/>
<dbReference type="InterPro" id="IPR025202">
    <property type="entry name" value="PLD-like_dom"/>
</dbReference>
<accession>A0A1H8G578</accession>
<dbReference type="RefSeq" id="WP_074818614.1">
    <property type="nucleotide sequence ID" value="NZ_FOCO01000013.1"/>
</dbReference>
<evidence type="ECO:0000313" key="2">
    <source>
        <dbReference type="EMBL" id="SEN39152.1"/>
    </source>
</evidence>
<gene>
    <name evidence="2" type="ORF">SAMN05216227_10133</name>
</gene>
<evidence type="ECO:0000313" key="3">
    <source>
        <dbReference type="Proteomes" id="UP000183002"/>
    </source>
</evidence>
<feature type="domain" description="Phospholipase D-like" evidence="1">
    <location>
        <begin position="101"/>
        <end position="217"/>
    </location>
</feature>